<evidence type="ECO:0000256" key="1">
    <source>
        <dbReference type="ARBA" id="ARBA00004123"/>
    </source>
</evidence>
<evidence type="ECO:0000313" key="8">
    <source>
        <dbReference type="EMBL" id="OAD80458.1"/>
    </source>
</evidence>
<evidence type="ECO:0000256" key="4">
    <source>
        <dbReference type="ARBA" id="ARBA00023163"/>
    </source>
</evidence>
<dbReference type="AlphaFoldDB" id="A0A167QY51"/>
<dbReference type="Proteomes" id="UP000077315">
    <property type="component" value="Unassembled WGS sequence"/>
</dbReference>
<sequence length="771" mass="89628">MYLVLRLAKINVTNELLEYSLNFLSLILIIKCTITRYTKSNLVKAAKSAVHCQHFGVDAGSVVEKYTEGSLKNCCGTKSRMFRSPSTFFILENFMDNHRLLIFEFLYGQVTIYSCCRKQRRKCVWQTNSKICDRCYRLDRKCLSICDSVDTNSESSSSEQEEKPMPNDKKLEEMYEQVIQLEKSIKDLELELNQKKSKEAYMSPVSLLSESDFEDDTFSVQSNQLQLFDKQIVSSNPSNSSSRLPQYEWTLGMVNGRLQLLSEIHDYDELLMYMSASLRYLSPFGASFHTTSILFQTKTQNSFMPRMLKLMSSATPTKNRKPVVPIGLAPNPRTTIDILVNSFFHCINQYLPLIHEPSFREYYKKLVDPLSSPMTTAICASMCSSQCGHLNLPYKLKRDMSEYFYQISKDSLGDIFDDPNRRLETVVTTNLLADFLLNMMRPREARNLLSISLLICQDLASYYNSPERTLMETALYNRHYNASNILCRVVTYIIERRVNKKRFMPVPLYPLPGESLKTVAYLDVFNRILRWNNHPCVLHFLDQVRLVEMGHVGELNIEHILEFERIVSLWWKELPEELKMCDDPFGHDVEKLVQENKVELQIMLITFYHIFLFEVYSCLVQPKFVSSNPTDDSNQNIKKLIQERAVSFLLKSANFLVEASKQIRKQSFLCFFTSEFIFRIVDTLSMLTEISKPSATLEAKRILRKSLKQLYDYTDICHDIKEVPRKPFNLLSDESDENIIQLYDSFSNPRLVLMYDLITSITKESGLTRED</sequence>
<dbReference type="GO" id="GO:0005634">
    <property type="term" value="C:nucleus"/>
    <property type="evidence" value="ECO:0007669"/>
    <property type="project" value="UniProtKB-SubCell"/>
</dbReference>
<organism evidence="8 9">
    <name type="scientific">Phycomyces blakesleeanus (strain ATCC 8743b / DSM 1359 / FGSC 10004 / NBRC 33097 / NRRL 1555)</name>
    <dbReference type="NCBI Taxonomy" id="763407"/>
    <lineage>
        <taxon>Eukaryota</taxon>
        <taxon>Fungi</taxon>
        <taxon>Fungi incertae sedis</taxon>
        <taxon>Mucoromycota</taxon>
        <taxon>Mucoromycotina</taxon>
        <taxon>Mucoromycetes</taxon>
        <taxon>Mucorales</taxon>
        <taxon>Phycomycetaceae</taxon>
        <taxon>Phycomyces</taxon>
    </lineage>
</organism>
<dbReference type="InParanoid" id="A0A167QY51"/>
<dbReference type="CDD" id="cd12148">
    <property type="entry name" value="fungal_TF_MHR"/>
    <property type="match status" value="1"/>
</dbReference>
<evidence type="ECO:0000256" key="6">
    <source>
        <dbReference type="SAM" id="Coils"/>
    </source>
</evidence>
<name>A0A167QY51_PHYB8</name>
<dbReference type="PANTHER" id="PTHR47338">
    <property type="entry name" value="ZN(II)2CYS6 TRANSCRIPTION FACTOR (EUROFUNG)-RELATED"/>
    <property type="match status" value="1"/>
</dbReference>
<proteinExistence type="predicted"/>
<keyword evidence="4" id="KW-0804">Transcription</keyword>
<keyword evidence="9" id="KW-1185">Reference proteome</keyword>
<protein>
    <submittedName>
        <fullName evidence="8">Zn(2)-C6 fungal-specific transcription factor</fullName>
    </submittedName>
</protein>
<dbReference type="OrthoDB" id="2369992at2759"/>
<dbReference type="InterPro" id="IPR050815">
    <property type="entry name" value="TF_fung"/>
</dbReference>
<dbReference type="GeneID" id="29004088"/>
<evidence type="ECO:0000256" key="7">
    <source>
        <dbReference type="SAM" id="MobiDB-lite"/>
    </source>
</evidence>
<dbReference type="EMBL" id="KV440971">
    <property type="protein sequence ID" value="OAD80458.1"/>
    <property type="molecule type" value="Genomic_DNA"/>
</dbReference>
<dbReference type="VEuPathDB" id="FungiDB:PHYBLDRAFT_76712"/>
<keyword evidence="5" id="KW-0539">Nucleus</keyword>
<accession>A0A167QY51</accession>
<dbReference type="RefSeq" id="XP_018298498.1">
    <property type="nucleotide sequence ID" value="XM_018443182.1"/>
</dbReference>
<evidence type="ECO:0000313" key="9">
    <source>
        <dbReference type="Proteomes" id="UP000077315"/>
    </source>
</evidence>
<dbReference type="GO" id="GO:0046872">
    <property type="term" value="F:metal ion binding"/>
    <property type="evidence" value="ECO:0007669"/>
    <property type="project" value="UniProtKB-KW"/>
</dbReference>
<feature type="compositionally biased region" description="Basic and acidic residues" evidence="7">
    <location>
        <begin position="160"/>
        <end position="169"/>
    </location>
</feature>
<keyword evidence="2" id="KW-0479">Metal-binding</keyword>
<feature type="coiled-coil region" evidence="6">
    <location>
        <begin position="171"/>
        <end position="198"/>
    </location>
</feature>
<gene>
    <name evidence="8" type="ORF">PHYBLDRAFT_76712</name>
</gene>
<evidence type="ECO:0000256" key="5">
    <source>
        <dbReference type="ARBA" id="ARBA00023242"/>
    </source>
</evidence>
<comment type="subcellular location">
    <subcellularLocation>
        <location evidence="1">Nucleus</location>
    </subcellularLocation>
</comment>
<evidence type="ECO:0000256" key="3">
    <source>
        <dbReference type="ARBA" id="ARBA00023015"/>
    </source>
</evidence>
<evidence type="ECO:0000256" key="2">
    <source>
        <dbReference type="ARBA" id="ARBA00022723"/>
    </source>
</evidence>
<reference evidence="9" key="1">
    <citation type="submission" date="2015-06" db="EMBL/GenBank/DDBJ databases">
        <title>Expansion of signal transduction pathways in fungi by whole-genome duplication.</title>
        <authorList>
            <consortium name="DOE Joint Genome Institute"/>
            <person name="Corrochano L.M."/>
            <person name="Kuo A."/>
            <person name="Marcet-Houben M."/>
            <person name="Polaino S."/>
            <person name="Salamov A."/>
            <person name="Villalobos J.M."/>
            <person name="Alvarez M.I."/>
            <person name="Avalos J."/>
            <person name="Benito E.P."/>
            <person name="Benoit I."/>
            <person name="Burger G."/>
            <person name="Camino L.P."/>
            <person name="Canovas D."/>
            <person name="Cerda-Olmedo E."/>
            <person name="Cheng J.-F."/>
            <person name="Dominguez A."/>
            <person name="Elias M."/>
            <person name="Eslava A.P."/>
            <person name="Glaser F."/>
            <person name="Grimwood J."/>
            <person name="Gutierrez G."/>
            <person name="Heitman J."/>
            <person name="Henrissat B."/>
            <person name="Iturriaga E.A."/>
            <person name="Lang B.F."/>
            <person name="Lavin J.L."/>
            <person name="Lee S."/>
            <person name="Li W."/>
            <person name="Lindquist E."/>
            <person name="Lopez-Garcia S."/>
            <person name="Luque E.M."/>
            <person name="Marcos A.T."/>
            <person name="Martin J."/>
            <person name="McCluskey K."/>
            <person name="Medina H.R."/>
            <person name="Miralles-Duran A."/>
            <person name="Miyazaki A."/>
            <person name="Munoz-Torres E."/>
            <person name="Oguiza J.A."/>
            <person name="Ohm R."/>
            <person name="Olmedo M."/>
            <person name="Orejas M."/>
            <person name="Ortiz-Castellanos L."/>
            <person name="Pisabarro A.G."/>
            <person name="Rodriguez-Romero J."/>
            <person name="Ruiz-Herrera J."/>
            <person name="Ruiz-Vazquez R."/>
            <person name="Sanz C."/>
            <person name="Schackwitz W."/>
            <person name="Schmutz J."/>
            <person name="Shahriari M."/>
            <person name="Shelest E."/>
            <person name="Silva-Franco F."/>
            <person name="Soanes D."/>
            <person name="Syed K."/>
            <person name="Tagua V.G."/>
            <person name="Talbot N.J."/>
            <person name="Thon M."/>
            <person name="De vries R.P."/>
            <person name="Wiebenga A."/>
            <person name="Yadav J.S."/>
            <person name="Braun E.L."/>
            <person name="Baker S."/>
            <person name="Garre V."/>
            <person name="Horwitz B."/>
            <person name="Torres-Martinez S."/>
            <person name="Idnurm A."/>
            <person name="Herrera-Estrella A."/>
            <person name="Gabaldon T."/>
            <person name="Grigoriev I.V."/>
        </authorList>
    </citation>
    <scope>NUCLEOTIDE SEQUENCE [LARGE SCALE GENOMIC DNA]</scope>
    <source>
        <strain evidence="9">NRRL 1555(-)</strain>
    </source>
</reference>
<dbReference type="GO" id="GO:0000981">
    <property type="term" value="F:DNA-binding transcription factor activity, RNA polymerase II-specific"/>
    <property type="evidence" value="ECO:0007669"/>
    <property type="project" value="InterPro"/>
</dbReference>
<keyword evidence="6" id="KW-0175">Coiled coil</keyword>
<keyword evidence="3" id="KW-0805">Transcription regulation</keyword>
<dbReference type="PANTHER" id="PTHR47338:SF5">
    <property type="entry name" value="ZN(II)2CYS6 TRANSCRIPTION FACTOR (EUROFUNG)"/>
    <property type="match status" value="1"/>
</dbReference>
<feature type="region of interest" description="Disordered" evidence="7">
    <location>
        <begin position="149"/>
        <end position="169"/>
    </location>
</feature>